<feature type="region of interest" description="Disordered" evidence="2">
    <location>
        <begin position="37"/>
        <end position="57"/>
    </location>
</feature>
<reference evidence="3 4" key="1">
    <citation type="submission" date="2019-01" db="EMBL/GenBank/DDBJ databases">
        <title>Draft Genome and Complete Hox-Cluster Characterization of the Sterlet Sturgeon (Acipenser ruthenus).</title>
        <authorList>
            <person name="Wei Q."/>
        </authorList>
    </citation>
    <scope>NUCLEOTIDE SEQUENCE [LARGE SCALE GENOMIC DNA]</scope>
    <source>
        <strain evidence="3">WHYD16114868_AA</strain>
        <tissue evidence="3">Blood</tissue>
    </source>
</reference>
<keyword evidence="4" id="KW-1185">Reference proteome</keyword>
<dbReference type="AlphaFoldDB" id="A0A444U9S9"/>
<protein>
    <submittedName>
        <fullName evidence="3">Coiled-coil domain-containing protein 17</fullName>
    </submittedName>
</protein>
<dbReference type="EMBL" id="SCEB01214979">
    <property type="protein sequence ID" value="RXM31933.1"/>
    <property type="molecule type" value="Genomic_DNA"/>
</dbReference>
<comment type="caution">
    <text evidence="3">The sequence shown here is derived from an EMBL/GenBank/DDBJ whole genome shotgun (WGS) entry which is preliminary data.</text>
</comment>
<name>A0A444U9S9_ACIRT</name>
<feature type="compositionally biased region" description="Polar residues" evidence="2">
    <location>
        <begin position="935"/>
        <end position="944"/>
    </location>
</feature>
<dbReference type="Proteomes" id="UP000289886">
    <property type="component" value="Unassembled WGS sequence"/>
</dbReference>
<feature type="compositionally biased region" description="Pro residues" evidence="2">
    <location>
        <begin position="967"/>
        <end position="978"/>
    </location>
</feature>
<feature type="region of interest" description="Disordered" evidence="2">
    <location>
        <begin position="227"/>
        <end position="250"/>
    </location>
</feature>
<dbReference type="PANTHER" id="PTHR33820">
    <property type="entry name" value="COILED-COIL DOMAIN-CONTAINING PROTEIN 17"/>
    <property type="match status" value="1"/>
</dbReference>
<evidence type="ECO:0000256" key="1">
    <source>
        <dbReference type="SAM" id="Coils"/>
    </source>
</evidence>
<sequence>MTFLSRSLLDKHKENFCIGSEIGDPFALNQRFTESWDQGGGHSSSWRGGGPKRTHTPDFIMVETSPRLHREWEHKERVREIAETHGRHLAEIQARNRDLEQKRDEIRRRLSELATQDTATGHIETMLLEMRAQEQRNQLALDELREQIESMQAEAASKAEPVTSGLANTALPGEKKDLRVSFNTIPFTSGSGTLSSEIRALRLAYLQSGGTEPVILAQMHDLQVEAHTLERPREKPEPRNKKRRPEASHRALDTELLTVEMENQRLEDEILKLQLHREKRKGEEGKGLNESSSRTLAFDTEAGHTKPQTPLMGKHVLDPPDALGPSPYDPAAGFVIFYDFLLGLEPSLRMVRLVAGLYNSGQEMGRPTPLPGVHCEVGGALQYVTEGYPGNLAVLSVKQPVPRVRPSPSISLVVELQASGGFDAYGQEIQRLVTRGWTKIDIFDHHNQVISGFWKIPIRVLPVRPSLTTGQLNGVPQTGGAELYLRVVNARDADMQSLANMDPGNALAYKYPSMVSARTVAHAENPPLHLTPYHPSTNHYLSVPSHIDQIDPPPVEPGPVQHRANQSVPEVSAQTGAAEEPDEKSVGFIVDRVSDAPSGDGSLRLTGYSQRTGRMIFRGVEPQADMVLIVRFYHWPGGSNAMAPWDGDGSLQGLSDREECAVAWGTLALTRPAAPHKHSRVCAEVVWNSGTHSVPLYHVPAPPAIGLNALPGDRLVEAFEPYGTASVRLHMYSGTRPEFPFPPESPIDTRVYQEWPNTAFIYRQRERAPSQPFISGDGIELYIDGARFLPDSVTLSRVTGRIFNRNYNQIGPNISTGIDLNSNIFEPFYNHHVEVRNPTMPPSATLLLKVYAVDRFSLKLVLIGWAALSLFVESGSESQPSVDTTAVQLVYQTLRNTAENSTGPALMELSKDGVETAALPPLPAPHPRTADLKPNPTNTAQPSNAAPHILQTPSLRIPRSESAQQHPPKPPSAPPPPELLRARVPSSL</sequence>
<organism evidence="3 4">
    <name type="scientific">Acipenser ruthenus</name>
    <name type="common">Sterlet sturgeon</name>
    <dbReference type="NCBI Taxonomy" id="7906"/>
    <lineage>
        <taxon>Eukaryota</taxon>
        <taxon>Metazoa</taxon>
        <taxon>Chordata</taxon>
        <taxon>Craniata</taxon>
        <taxon>Vertebrata</taxon>
        <taxon>Euteleostomi</taxon>
        <taxon>Actinopterygii</taxon>
        <taxon>Chondrostei</taxon>
        <taxon>Acipenseriformes</taxon>
        <taxon>Acipenseridae</taxon>
        <taxon>Acipenser</taxon>
    </lineage>
</organism>
<keyword evidence="1" id="KW-0175">Coiled coil</keyword>
<proteinExistence type="predicted"/>
<feature type="region of interest" description="Disordered" evidence="2">
    <location>
        <begin position="547"/>
        <end position="583"/>
    </location>
</feature>
<feature type="compositionally biased region" description="Gly residues" evidence="2">
    <location>
        <begin position="38"/>
        <end position="51"/>
    </location>
</feature>
<evidence type="ECO:0000313" key="4">
    <source>
        <dbReference type="Proteomes" id="UP000289886"/>
    </source>
</evidence>
<dbReference type="CDD" id="cd00657">
    <property type="entry name" value="Ferritin_like"/>
    <property type="match status" value="1"/>
</dbReference>
<feature type="region of interest" description="Disordered" evidence="2">
    <location>
        <begin position="916"/>
        <end position="988"/>
    </location>
</feature>
<dbReference type="PANTHER" id="PTHR33820:SF4">
    <property type="entry name" value="COILED-COIL DOMAIN-CONTAINING PROTEIN 17"/>
    <property type="match status" value="1"/>
</dbReference>
<feature type="coiled-coil region" evidence="1">
    <location>
        <begin position="82"/>
        <end position="154"/>
    </location>
</feature>
<feature type="compositionally biased region" description="Polar residues" evidence="2">
    <location>
        <begin position="563"/>
        <end position="575"/>
    </location>
</feature>
<gene>
    <name evidence="3" type="ORF">EOD39_6538</name>
</gene>
<evidence type="ECO:0000313" key="3">
    <source>
        <dbReference type="EMBL" id="RXM31933.1"/>
    </source>
</evidence>
<dbReference type="InterPro" id="IPR038800">
    <property type="entry name" value="CCDC17"/>
</dbReference>
<evidence type="ECO:0000256" key="2">
    <source>
        <dbReference type="SAM" id="MobiDB-lite"/>
    </source>
</evidence>
<accession>A0A444U9S9</accession>